<dbReference type="GO" id="GO:0004497">
    <property type="term" value="F:monooxygenase activity"/>
    <property type="evidence" value="ECO:0007669"/>
    <property type="project" value="InterPro"/>
</dbReference>
<proteinExistence type="predicted"/>
<dbReference type="Gene3D" id="1.10.630.10">
    <property type="entry name" value="Cytochrome P450"/>
    <property type="match status" value="1"/>
</dbReference>
<keyword evidence="1" id="KW-0479">Metal-binding</keyword>
<dbReference type="InterPro" id="IPR002403">
    <property type="entry name" value="Cyt_P450_E_grp-IV"/>
</dbReference>
<dbReference type="CDD" id="cd00302">
    <property type="entry name" value="cytochrome_P450"/>
    <property type="match status" value="1"/>
</dbReference>
<dbReference type="GO" id="GO:0005506">
    <property type="term" value="F:iron ion binding"/>
    <property type="evidence" value="ECO:0007669"/>
    <property type="project" value="InterPro"/>
</dbReference>
<protein>
    <submittedName>
        <fullName evidence="3">Cytochrome P450</fullName>
    </submittedName>
</protein>
<dbReference type="Pfam" id="PF00067">
    <property type="entry name" value="p450"/>
    <property type="match status" value="1"/>
</dbReference>
<accession>A0A7R7DNL1</accession>
<keyword evidence="4" id="KW-1185">Reference proteome</keyword>
<dbReference type="GO" id="GO:0016705">
    <property type="term" value="F:oxidoreductase activity, acting on paired donors, with incorporation or reduction of molecular oxygen"/>
    <property type="evidence" value="ECO:0007669"/>
    <property type="project" value="InterPro"/>
</dbReference>
<gene>
    <name evidence="3" type="ORF">Athai_24370</name>
</gene>
<organism evidence="3 4">
    <name type="scientific">Actinocatenispora thailandica</name>
    <dbReference type="NCBI Taxonomy" id="227318"/>
    <lineage>
        <taxon>Bacteria</taxon>
        <taxon>Bacillati</taxon>
        <taxon>Actinomycetota</taxon>
        <taxon>Actinomycetes</taxon>
        <taxon>Micromonosporales</taxon>
        <taxon>Micromonosporaceae</taxon>
        <taxon>Actinocatenispora</taxon>
    </lineage>
</organism>
<evidence type="ECO:0000313" key="3">
    <source>
        <dbReference type="EMBL" id="BCJ34934.1"/>
    </source>
</evidence>
<dbReference type="SUPFAM" id="SSF48264">
    <property type="entry name" value="Cytochrome P450"/>
    <property type="match status" value="1"/>
</dbReference>
<dbReference type="EMBL" id="AP023355">
    <property type="protein sequence ID" value="BCJ34934.1"/>
    <property type="molecule type" value="Genomic_DNA"/>
</dbReference>
<dbReference type="Proteomes" id="UP000611640">
    <property type="component" value="Chromosome"/>
</dbReference>
<dbReference type="InterPro" id="IPR036396">
    <property type="entry name" value="Cyt_P450_sf"/>
</dbReference>
<keyword evidence="2" id="KW-0408">Iron</keyword>
<dbReference type="GO" id="GO:0020037">
    <property type="term" value="F:heme binding"/>
    <property type="evidence" value="ECO:0007669"/>
    <property type="project" value="InterPro"/>
</dbReference>
<evidence type="ECO:0000313" key="4">
    <source>
        <dbReference type="Proteomes" id="UP000611640"/>
    </source>
</evidence>
<dbReference type="PANTHER" id="PTHR24301">
    <property type="entry name" value="THROMBOXANE-A SYNTHASE"/>
    <property type="match status" value="1"/>
</dbReference>
<name>A0A7R7DNL1_9ACTN</name>
<reference evidence="3 4" key="1">
    <citation type="submission" date="2020-08" db="EMBL/GenBank/DDBJ databases">
        <title>Whole genome shotgun sequence of Actinocatenispora thailandica NBRC 105041.</title>
        <authorList>
            <person name="Komaki H."/>
            <person name="Tamura T."/>
        </authorList>
    </citation>
    <scope>NUCLEOTIDE SEQUENCE [LARGE SCALE GENOMIC DNA]</scope>
    <source>
        <strain evidence="3 4">NBRC 105041</strain>
    </source>
</reference>
<dbReference type="PANTHER" id="PTHR24301:SF2">
    <property type="entry name" value="THROMBOXANE-A SYNTHASE"/>
    <property type="match status" value="1"/>
</dbReference>
<evidence type="ECO:0000256" key="2">
    <source>
        <dbReference type="ARBA" id="ARBA00023004"/>
    </source>
</evidence>
<sequence length="434" mass="46945">MATTRALPGPRGSALAGNERAYQHDRIGFLQRCQQQYGDVFRLDAGTVVVCDPDRARRILADSQHQFRAEGMLLSGARPGGRAPLADWPAARDAAARELTTPMLAAHAGRLIETFPHALATLAERTLPGVSALQRLSAIAIADFCLGRPGWPDAELSGAIAESALALVAVLDSGLQLPRWIPDPRRRRLRAADRALSAALTRAVTERLDQPPPESPGDLLDQVRAEDTGRTATSRALLTTLAGMHAVPGAALCWLVATLAEHPETCRRIRHEATDGLAEVAGSAQPDRLAYTAATVREVLRLHPPTWLVSRQVAEPVAVAGWRLEPGEQVLISPYLIHRDPRRWDEPDRFCPERFLAPGAHGHAYLPFGAGPGSRLSARLGMLQLTLLTALIARDYTPAVRPLPVAPRFATLLIPTELRFRLLPPAADEPAADS</sequence>
<dbReference type="AlphaFoldDB" id="A0A7R7DNL1"/>
<dbReference type="PRINTS" id="PR00465">
    <property type="entry name" value="EP450IV"/>
</dbReference>
<dbReference type="KEGG" id="atl:Athai_24370"/>
<evidence type="ECO:0000256" key="1">
    <source>
        <dbReference type="ARBA" id="ARBA00022723"/>
    </source>
</evidence>
<dbReference type="RefSeq" id="WP_203961586.1">
    <property type="nucleotide sequence ID" value="NZ_AP023355.1"/>
</dbReference>
<dbReference type="InterPro" id="IPR001128">
    <property type="entry name" value="Cyt_P450"/>
</dbReference>